<sequence>MPGSTDEHRATPSSTSATDSASTCRICNKEPTSYAPTSCGHATLCRACAMKQATGGKCRECGEMFMEVRRVD</sequence>
<protein>
    <recommendedName>
        <fullName evidence="3">RING-type domain-containing protein</fullName>
    </recommendedName>
</protein>
<keyword evidence="1" id="KW-0479">Metal-binding</keyword>
<proteinExistence type="predicted"/>
<feature type="compositionally biased region" description="Low complexity" evidence="2">
    <location>
        <begin position="11"/>
        <end position="22"/>
    </location>
</feature>
<feature type="region of interest" description="Disordered" evidence="2">
    <location>
        <begin position="1"/>
        <end position="22"/>
    </location>
</feature>
<gene>
    <name evidence="4" type="ORF">PhCBS80983_g04379</name>
</gene>
<keyword evidence="1" id="KW-0863">Zinc-finger</keyword>
<dbReference type="Pfam" id="PF13920">
    <property type="entry name" value="zf-C3HC4_3"/>
    <property type="match status" value="1"/>
</dbReference>
<keyword evidence="5" id="KW-1185">Reference proteome</keyword>
<name>A0A507E0S2_9FUNG</name>
<organism evidence="4 5">
    <name type="scientific">Powellomyces hirtus</name>
    <dbReference type="NCBI Taxonomy" id="109895"/>
    <lineage>
        <taxon>Eukaryota</taxon>
        <taxon>Fungi</taxon>
        <taxon>Fungi incertae sedis</taxon>
        <taxon>Chytridiomycota</taxon>
        <taxon>Chytridiomycota incertae sedis</taxon>
        <taxon>Chytridiomycetes</taxon>
        <taxon>Spizellomycetales</taxon>
        <taxon>Powellomycetaceae</taxon>
        <taxon>Powellomyces</taxon>
    </lineage>
</organism>
<dbReference type="Gene3D" id="3.30.40.10">
    <property type="entry name" value="Zinc/RING finger domain, C3HC4 (zinc finger)"/>
    <property type="match status" value="1"/>
</dbReference>
<dbReference type="EMBL" id="QEAQ01000068">
    <property type="protein sequence ID" value="TPX56660.1"/>
    <property type="molecule type" value="Genomic_DNA"/>
</dbReference>
<keyword evidence="1" id="KW-0862">Zinc</keyword>
<dbReference type="GO" id="GO:0008270">
    <property type="term" value="F:zinc ion binding"/>
    <property type="evidence" value="ECO:0007669"/>
    <property type="project" value="UniProtKB-KW"/>
</dbReference>
<evidence type="ECO:0000259" key="3">
    <source>
        <dbReference type="PROSITE" id="PS50089"/>
    </source>
</evidence>
<dbReference type="SUPFAM" id="SSF57850">
    <property type="entry name" value="RING/U-box"/>
    <property type="match status" value="1"/>
</dbReference>
<comment type="caution">
    <text evidence="4">The sequence shown here is derived from an EMBL/GenBank/DDBJ whole genome shotgun (WGS) entry which is preliminary data.</text>
</comment>
<dbReference type="InterPro" id="IPR001841">
    <property type="entry name" value="Znf_RING"/>
</dbReference>
<dbReference type="AlphaFoldDB" id="A0A507E0S2"/>
<dbReference type="Proteomes" id="UP000318582">
    <property type="component" value="Unassembled WGS sequence"/>
</dbReference>
<reference evidence="4 5" key="1">
    <citation type="journal article" date="2019" name="Sci. Rep.">
        <title>Comparative genomics of chytrid fungi reveal insights into the obligate biotrophic and pathogenic lifestyle of Synchytrium endobioticum.</title>
        <authorList>
            <person name="van de Vossenberg B.T.L.H."/>
            <person name="Warris S."/>
            <person name="Nguyen H.D.T."/>
            <person name="van Gent-Pelzer M.P.E."/>
            <person name="Joly D.L."/>
            <person name="van de Geest H.C."/>
            <person name="Bonants P.J.M."/>
            <person name="Smith D.S."/>
            <person name="Levesque C.A."/>
            <person name="van der Lee T.A.J."/>
        </authorList>
    </citation>
    <scope>NUCLEOTIDE SEQUENCE [LARGE SCALE GENOMIC DNA]</scope>
    <source>
        <strain evidence="4 5">CBS 809.83</strain>
    </source>
</reference>
<dbReference type="PROSITE" id="PS50089">
    <property type="entry name" value="ZF_RING_2"/>
    <property type="match status" value="1"/>
</dbReference>
<dbReference type="InterPro" id="IPR013083">
    <property type="entry name" value="Znf_RING/FYVE/PHD"/>
</dbReference>
<evidence type="ECO:0000256" key="2">
    <source>
        <dbReference type="SAM" id="MobiDB-lite"/>
    </source>
</evidence>
<accession>A0A507E0S2</accession>
<evidence type="ECO:0000256" key="1">
    <source>
        <dbReference type="PROSITE-ProRule" id="PRU00175"/>
    </source>
</evidence>
<feature type="compositionally biased region" description="Basic and acidic residues" evidence="2">
    <location>
        <begin position="1"/>
        <end position="10"/>
    </location>
</feature>
<feature type="domain" description="RING-type" evidence="3">
    <location>
        <begin position="24"/>
        <end position="61"/>
    </location>
</feature>
<evidence type="ECO:0000313" key="4">
    <source>
        <dbReference type="EMBL" id="TPX56660.1"/>
    </source>
</evidence>
<evidence type="ECO:0000313" key="5">
    <source>
        <dbReference type="Proteomes" id="UP000318582"/>
    </source>
</evidence>